<organism evidence="3 4">
    <name type="scientific">Dissulfuribacter thermophilus</name>
    <dbReference type="NCBI Taxonomy" id="1156395"/>
    <lineage>
        <taxon>Bacteria</taxon>
        <taxon>Pseudomonadati</taxon>
        <taxon>Thermodesulfobacteriota</taxon>
        <taxon>Dissulfuribacteria</taxon>
        <taxon>Dissulfuribacterales</taxon>
        <taxon>Dissulfuribacteraceae</taxon>
        <taxon>Dissulfuribacter</taxon>
    </lineage>
</organism>
<dbReference type="PANTHER" id="PTHR42954:SF2">
    <property type="entry name" value="FE(2+) TRANSPORT PROTEIN A"/>
    <property type="match status" value="1"/>
</dbReference>
<feature type="domain" description="Ferrous iron transporter FeoA-like" evidence="2">
    <location>
        <begin position="9"/>
        <end position="81"/>
    </location>
</feature>
<keyword evidence="1" id="KW-0408">Iron</keyword>
<dbReference type="InterPro" id="IPR038157">
    <property type="entry name" value="FeoA_core_dom"/>
</dbReference>
<gene>
    <name evidence="3" type="ORF">DBT_1916</name>
</gene>
<dbReference type="RefSeq" id="WP_067619483.1">
    <property type="nucleotide sequence ID" value="NZ_MAGO01000010.1"/>
</dbReference>
<dbReference type="InterPro" id="IPR052713">
    <property type="entry name" value="FeoA"/>
</dbReference>
<keyword evidence="4" id="KW-1185">Reference proteome</keyword>
<dbReference type="STRING" id="1156395.DBT_1916"/>
<dbReference type="EMBL" id="MAGO01000010">
    <property type="protein sequence ID" value="OCC14602.1"/>
    <property type="molecule type" value="Genomic_DNA"/>
</dbReference>
<evidence type="ECO:0000313" key="4">
    <source>
        <dbReference type="Proteomes" id="UP000093080"/>
    </source>
</evidence>
<dbReference type="SUPFAM" id="SSF50037">
    <property type="entry name" value="C-terminal domain of transcriptional repressors"/>
    <property type="match status" value="1"/>
</dbReference>
<name>A0A1B9F3V7_9BACT</name>
<dbReference type="GO" id="GO:0046914">
    <property type="term" value="F:transition metal ion binding"/>
    <property type="evidence" value="ECO:0007669"/>
    <property type="project" value="InterPro"/>
</dbReference>
<dbReference type="Proteomes" id="UP000093080">
    <property type="component" value="Unassembled WGS sequence"/>
</dbReference>
<dbReference type="SMART" id="SM00899">
    <property type="entry name" value="FeoA"/>
    <property type="match status" value="1"/>
</dbReference>
<proteinExistence type="predicted"/>
<protein>
    <submittedName>
        <fullName evidence="3">Ferrous iron transport protein A</fullName>
    </submittedName>
</protein>
<comment type="caution">
    <text evidence="3">The sequence shown here is derived from an EMBL/GenBank/DDBJ whole genome shotgun (WGS) entry which is preliminary data.</text>
</comment>
<dbReference type="AlphaFoldDB" id="A0A1B9F3V7"/>
<dbReference type="InterPro" id="IPR007167">
    <property type="entry name" value="Fe-transptr_FeoA-like"/>
</dbReference>
<evidence type="ECO:0000313" key="3">
    <source>
        <dbReference type="EMBL" id="OCC14602.1"/>
    </source>
</evidence>
<dbReference type="Gene3D" id="2.30.30.90">
    <property type="match status" value="1"/>
</dbReference>
<sequence length="82" mass="9450">MDEAQKNHCTLDDLSTKEKAKVIRIDAKGPFKKRLLEMGFVQGTIVEVIKYAPLKDPVEYLVKGYHVSLRHEEAQKIIVERI</sequence>
<accession>A0A1B9F3V7</accession>
<reference evidence="3 4" key="1">
    <citation type="submission" date="2016-06" db="EMBL/GenBank/DDBJ databases">
        <title>Respiratory ammonification of nitrate coupled to the oxidation of elemental sulfur in deep-sea autotrophic thermophilic bacteria.</title>
        <authorList>
            <person name="Slobodkina G.B."/>
            <person name="Mardanov A.V."/>
            <person name="Ravin N.V."/>
            <person name="Frolova A.A."/>
            <person name="Viryasiv M.B."/>
            <person name="Chernyh N.A."/>
            <person name="Bonch-Osmolovskaya E.A."/>
            <person name="Slobodkin A.I."/>
        </authorList>
    </citation>
    <scope>NUCLEOTIDE SEQUENCE [LARGE SCALE GENOMIC DNA]</scope>
    <source>
        <strain evidence="3 4">S69</strain>
    </source>
</reference>
<dbReference type="InterPro" id="IPR008988">
    <property type="entry name" value="Transcriptional_repressor_C"/>
</dbReference>
<evidence type="ECO:0000259" key="2">
    <source>
        <dbReference type="SMART" id="SM00899"/>
    </source>
</evidence>
<dbReference type="OrthoDB" id="9811076at2"/>
<dbReference type="Pfam" id="PF04023">
    <property type="entry name" value="FeoA"/>
    <property type="match status" value="1"/>
</dbReference>
<dbReference type="PANTHER" id="PTHR42954">
    <property type="entry name" value="FE(2+) TRANSPORT PROTEIN A"/>
    <property type="match status" value="1"/>
</dbReference>
<evidence type="ECO:0000256" key="1">
    <source>
        <dbReference type="ARBA" id="ARBA00023004"/>
    </source>
</evidence>